<evidence type="ECO:0000256" key="4">
    <source>
        <dbReference type="ARBA" id="ARBA00023157"/>
    </source>
</evidence>
<keyword evidence="4" id="KW-1015">Disulfide bond</keyword>
<dbReference type="GO" id="GO:0005577">
    <property type="term" value="C:fibrinogen complex"/>
    <property type="evidence" value="ECO:0007669"/>
    <property type="project" value="TreeGrafter"/>
</dbReference>
<dbReference type="InterPro" id="IPR036056">
    <property type="entry name" value="Fibrinogen-like_C"/>
</dbReference>
<keyword evidence="8" id="KW-1185">Reference proteome</keyword>
<evidence type="ECO:0000256" key="5">
    <source>
        <dbReference type="ARBA" id="ARBA00023180"/>
    </source>
</evidence>
<protein>
    <submittedName>
        <fullName evidence="7">Fibrinogen-like protein 1</fullName>
    </submittedName>
</protein>
<dbReference type="AlphaFoldDB" id="A0A9Q1H668"/>
<dbReference type="PANTHER" id="PTHR47221:SF5">
    <property type="entry name" value="FIBRINOGEN C-TERMINAL DOMAIN-CONTAINING PROTEIN"/>
    <property type="match status" value="1"/>
</dbReference>
<dbReference type="PANTHER" id="PTHR47221">
    <property type="entry name" value="FIBRINOGEN ALPHA CHAIN"/>
    <property type="match status" value="1"/>
</dbReference>
<keyword evidence="2" id="KW-0964">Secreted</keyword>
<dbReference type="OrthoDB" id="6275059at2759"/>
<dbReference type="Pfam" id="PF00147">
    <property type="entry name" value="Fibrinogen_C"/>
    <property type="match status" value="1"/>
</dbReference>
<dbReference type="EMBL" id="JAIZAY010000011">
    <property type="protein sequence ID" value="KAJ8033900.1"/>
    <property type="molecule type" value="Genomic_DNA"/>
</dbReference>
<dbReference type="InterPro" id="IPR000742">
    <property type="entry name" value="EGF"/>
</dbReference>
<dbReference type="Proteomes" id="UP001152320">
    <property type="component" value="Chromosome 11"/>
</dbReference>
<organism evidence="7 8">
    <name type="scientific">Holothuria leucospilota</name>
    <name type="common">Black long sea cucumber</name>
    <name type="synonym">Mertensiothuria leucospilota</name>
    <dbReference type="NCBI Taxonomy" id="206669"/>
    <lineage>
        <taxon>Eukaryota</taxon>
        <taxon>Metazoa</taxon>
        <taxon>Echinodermata</taxon>
        <taxon>Eleutherozoa</taxon>
        <taxon>Echinozoa</taxon>
        <taxon>Holothuroidea</taxon>
        <taxon>Aspidochirotacea</taxon>
        <taxon>Aspidochirotida</taxon>
        <taxon>Holothuriidae</taxon>
        <taxon>Holothuria</taxon>
    </lineage>
</organism>
<sequence>MFCLKEGVVYIYSDCSRRCSCINGRFSCHHYECSANAACAKRKNVSQCICNAGYTGDGINCTIDTPPSDCQDIYDRVSTESGIYKIKPTTWHGEQFDVYCNMTDGGGWTVFQRRIDGSQDFNLYWSDYKNGFGSIDLESWLGNDKLHSLTAQKGYQLRIDLVDSLGIPYFAKYNSFRINSESDKYRLSVSSYSGNAGLYFLQLFEGLMNKTCLTLQHFWWCRREVNKIGWLIN</sequence>
<comment type="subcellular location">
    <subcellularLocation>
        <location evidence="1">Secreted</location>
    </subcellularLocation>
</comment>
<keyword evidence="3" id="KW-0245">EGF-like domain</keyword>
<dbReference type="GO" id="GO:0034116">
    <property type="term" value="P:positive regulation of heterotypic cell-cell adhesion"/>
    <property type="evidence" value="ECO:0007669"/>
    <property type="project" value="TreeGrafter"/>
</dbReference>
<dbReference type="Pfam" id="PF12947">
    <property type="entry name" value="EGF_3"/>
    <property type="match status" value="1"/>
</dbReference>
<comment type="caution">
    <text evidence="7">The sequence shown here is derived from an EMBL/GenBank/DDBJ whole genome shotgun (WGS) entry which is preliminary data.</text>
</comment>
<evidence type="ECO:0000256" key="1">
    <source>
        <dbReference type="ARBA" id="ARBA00004613"/>
    </source>
</evidence>
<proteinExistence type="predicted"/>
<name>A0A9Q1H668_HOLLE</name>
<evidence type="ECO:0000256" key="2">
    <source>
        <dbReference type="ARBA" id="ARBA00022525"/>
    </source>
</evidence>
<evidence type="ECO:0000313" key="7">
    <source>
        <dbReference type="EMBL" id="KAJ8033900.1"/>
    </source>
</evidence>
<dbReference type="InterPro" id="IPR002181">
    <property type="entry name" value="Fibrinogen_a/b/g_C_dom"/>
</dbReference>
<dbReference type="InterPro" id="IPR024731">
    <property type="entry name" value="NELL2-like_EGF"/>
</dbReference>
<dbReference type="PROSITE" id="PS51406">
    <property type="entry name" value="FIBRINOGEN_C_2"/>
    <property type="match status" value="1"/>
</dbReference>
<evidence type="ECO:0000259" key="6">
    <source>
        <dbReference type="PROSITE" id="PS51406"/>
    </source>
</evidence>
<reference evidence="7" key="1">
    <citation type="submission" date="2021-10" db="EMBL/GenBank/DDBJ databases">
        <title>Tropical sea cucumber genome reveals ecological adaptation and Cuvierian tubules defense mechanism.</title>
        <authorList>
            <person name="Chen T."/>
        </authorList>
    </citation>
    <scope>NUCLEOTIDE SEQUENCE</scope>
    <source>
        <strain evidence="7">Nanhai2018</strain>
        <tissue evidence="7">Muscle</tissue>
    </source>
</reference>
<dbReference type="InterPro" id="IPR037579">
    <property type="entry name" value="FIB_ANG-like"/>
</dbReference>
<dbReference type="Gene3D" id="3.90.215.10">
    <property type="entry name" value="Gamma Fibrinogen, chain A, domain 1"/>
    <property type="match status" value="1"/>
</dbReference>
<dbReference type="PROSITE" id="PS01186">
    <property type="entry name" value="EGF_2"/>
    <property type="match status" value="1"/>
</dbReference>
<dbReference type="GO" id="GO:0005201">
    <property type="term" value="F:extracellular matrix structural constituent"/>
    <property type="evidence" value="ECO:0007669"/>
    <property type="project" value="TreeGrafter"/>
</dbReference>
<feature type="domain" description="Fibrinogen C-terminal" evidence="6">
    <location>
        <begin position="61"/>
        <end position="233"/>
    </location>
</feature>
<dbReference type="SMART" id="SM00186">
    <property type="entry name" value="FBG"/>
    <property type="match status" value="1"/>
</dbReference>
<dbReference type="GO" id="GO:0030674">
    <property type="term" value="F:protein-macromolecule adaptor activity"/>
    <property type="evidence" value="ECO:0007669"/>
    <property type="project" value="TreeGrafter"/>
</dbReference>
<evidence type="ECO:0000313" key="8">
    <source>
        <dbReference type="Proteomes" id="UP001152320"/>
    </source>
</evidence>
<dbReference type="SUPFAM" id="SSF56496">
    <property type="entry name" value="Fibrinogen C-terminal domain-like"/>
    <property type="match status" value="1"/>
</dbReference>
<dbReference type="Gene3D" id="2.10.25.10">
    <property type="entry name" value="Laminin"/>
    <property type="match status" value="1"/>
</dbReference>
<dbReference type="NCBIfam" id="NF040941">
    <property type="entry name" value="GGGWT_bact"/>
    <property type="match status" value="1"/>
</dbReference>
<dbReference type="InterPro" id="IPR014716">
    <property type="entry name" value="Fibrinogen_a/b/g_C_1"/>
</dbReference>
<accession>A0A9Q1H668</accession>
<keyword evidence="5" id="KW-0325">Glycoprotein</keyword>
<evidence type="ECO:0000256" key="3">
    <source>
        <dbReference type="ARBA" id="ARBA00022536"/>
    </source>
</evidence>
<gene>
    <name evidence="7" type="ORF">HOLleu_24280</name>
</gene>